<dbReference type="InterPro" id="IPR000297">
    <property type="entry name" value="PPIase_PpiC"/>
</dbReference>
<evidence type="ECO:0000256" key="3">
    <source>
        <dbReference type="ARBA" id="ARBA00013194"/>
    </source>
</evidence>
<keyword evidence="5 8" id="KW-0697">Rotamase</keyword>
<organism evidence="12">
    <name type="scientific">Aureimonas frigidaquae</name>
    <dbReference type="NCBI Taxonomy" id="424757"/>
    <lineage>
        <taxon>Bacteria</taxon>
        <taxon>Pseudomonadati</taxon>
        <taxon>Pseudomonadota</taxon>
        <taxon>Alphaproteobacteria</taxon>
        <taxon>Hyphomicrobiales</taxon>
        <taxon>Aurantimonadaceae</taxon>
        <taxon>Aureimonas</taxon>
    </lineage>
</organism>
<evidence type="ECO:0000259" key="11">
    <source>
        <dbReference type="PROSITE" id="PS50198"/>
    </source>
</evidence>
<evidence type="ECO:0000256" key="6">
    <source>
        <dbReference type="ARBA" id="ARBA00030642"/>
    </source>
</evidence>
<evidence type="ECO:0000313" key="12">
    <source>
        <dbReference type="EMBL" id="BAT27783.1"/>
    </source>
</evidence>
<evidence type="ECO:0000256" key="8">
    <source>
        <dbReference type="PROSITE-ProRule" id="PRU00278"/>
    </source>
</evidence>
<evidence type="ECO:0000256" key="7">
    <source>
        <dbReference type="ARBA" id="ARBA00031484"/>
    </source>
</evidence>
<dbReference type="EC" id="5.2.1.8" evidence="3"/>
<proteinExistence type="inferred from homology"/>
<evidence type="ECO:0000256" key="1">
    <source>
        <dbReference type="ARBA" id="ARBA00000971"/>
    </source>
</evidence>
<dbReference type="EMBL" id="LC066375">
    <property type="protein sequence ID" value="BAT27783.1"/>
    <property type="molecule type" value="Genomic_DNA"/>
</dbReference>
<dbReference type="InterPro" id="IPR050245">
    <property type="entry name" value="PrsA_foldase"/>
</dbReference>
<comment type="catalytic activity">
    <reaction evidence="1">
        <text>[protein]-peptidylproline (omega=180) = [protein]-peptidylproline (omega=0)</text>
        <dbReference type="Rhea" id="RHEA:16237"/>
        <dbReference type="Rhea" id="RHEA-COMP:10747"/>
        <dbReference type="Rhea" id="RHEA-COMP:10748"/>
        <dbReference type="ChEBI" id="CHEBI:83833"/>
        <dbReference type="ChEBI" id="CHEBI:83834"/>
        <dbReference type="EC" id="5.2.1.8"/>
    </reaction>
</comment>
<dbReference type="PROSITE" id="PS01096">
    <property type="entry name" value="PPIC_PPIASE_1"/>
    <property type="match status" value="1"/>
</dbReference>
<evidence type="ECO:0000256" key="4">
    <source>
        <dbReference type="ARBA" id="ARBA00018370"/>
    </source>
</evidence>
<comment type="similarity">
    <text evidence="2">Belongs to the PpiC/parvulin rotamase family.</text>
</comment>
<protein>
    <recommendedName>
        <fullName evidence="4">Parvulin-like PPIase</fullName>
        <ecNumber evidence="3">5.2.1.8</ecNumber>
    </recommendedName>
    <alternativeName>
        <fullName evidence="6">Peptidyl-prolyl cis-trans isomerase plp</fullName>
    </alternativeName>
    <alternativeName>
        <fullName evidence="7">Rotamase plp</fullName>
    </alternativeName>
</protein>
<dbReference type="InterPro" id="IPR027304">
    <property type="entry name" value="Trigger_fact/SurA_dom_sf"/>
</dbReference>
<dbReference type="PANTHER" id="PTHR47245">
    <property type="entry name" value="PEPTIDYLPROLYL ISOMERASE"/>
    <property type="match status" value="1"/>
</dbReference>
<feature type="signal peptide" evidence="10">
    <location>
        <begin position="1"/>
        <end position="27"/>
    </location>
</feature>
<dbReference type="Gene3D" id="3.10.50.40">
    <property type="match status" value="1"/>
</dbReference>
<dbReference type="InterPro" id="IPR046357">
    <property type="entry name" value="PPIase_dom_sf"/>
</dbReference>
<dbReference type="PROSITE" id="PS50198">
    <property type="entry name" value="PPIC_PPIASE_2"/>
    <property type="match status" value="1"/>
</dbReference>
<evidence type="ECO:0000256" key="5">
    <source>
        <dbReference type="ARBA" id="ARBA00023110"/>
    </source>
</evidence>
<dbReference type="InterPro" id="IPR023058">
    <property type="entry name" value="PPIase_PpiC_CS"/>
</dbReference>
<dbReference type="SUPFAM" id="SSF109998">
    <property type="entry name" value="Triger factor/SurA peptide-binding domain-like"/>
    <property type="match status" value="1"/>
</dbReference>
<evidence type="ECO:0000256" key="9">
    <source>
        <dbReference type="SAM" id="MobiDB-lite"/>
    </source>
</evidence>
<dbReference type="SUPFAM" id="SSF54534">
    <property type="entry name" value="FKBP-like"/>
    <property type="match status" value="1"/>
</dbReference>
<feature type="domain" description="PpiC" evidence="11">
    <location>
        <begin position="157"/>
        <end position="247"/>
    </location>
</feature>
<feature type="region of interest" description="Disordered" evidence="9">
    <location>
        <begin position="29"/>
        <end position="48"/>
    </location>
</feature>
<reference evidence="12" key="1">
    <citation type="journal article" date="2015" name="Proc. Natl. Acad. Sci. U.S.A.">
        <title>Bacterial clade with the ribosomal RNA operon on a small plasmid rather than the chromosome.</title>
        <authorList>
            <person name="Anda M."/>
            <person name="Ohtsubo Y."/>
            <person name="Okubo T."/>
            <person name="Sugawara M."/>
            <person name="Nagata Y."/>
            <person name="Tsuda M."/>
            <person name="Minamisawa K."/>
            <person name="Mitsui H."/>
        </authorList>
    </citation>
    <scope>NUCLEOTIDE SEQUENCE</scope>
    <source>
        <strain evidence="12">JCM 14755</strain>
    </source>
</reference>
<dbReference type="PANTHER" id="PTHR47245:SF2">
    <property type="entry name" value="PEPTIDYL-PROLYL CIS-TRANS ISOMERASE HP_0175-RELATED"/>
    <property type="match status" value="1"/>
</dbReference>
<feature type="chain" id="PRO_5007780424" description="Parvulin-like PPIase" evidence="10">
    <location>
        <begin position="28"/>
        <end position="319"/>
    </location>
</feature>
<keyword evidence="10" id="KW-0732">Signal</keyword>
<dbReference type="Pfam" id="PF13616">
    <property type="entry name" value="Rotamase_3"/>
    <property type="match status" value="1"/>
</dbReference>
<evidence type="ECO:0000256" key="2">
    <source>
        <dbReference type="ARBA" id="ARBA00007656"/>
    </source>
</evidence>
<evidence type="ECO:0000256" key="10">
    <source>
        <dbReference type="SAM" id="SignalP"/>
    </source>
</evidence>
<name>A0A0P0Z1I0_9HYPH</name>
<dbReference type="GO" id="GO:0003755">
    <property type="term" value="F:peptidyl-prolyl cis-trans isomerase activity"/>
    <property type="evidence" value="ECO:0007669"/>
    <property type="project" value="UniProtKB-KW"/>
</dbReference>
<keyword evidence="8 12" id="KW-0413">Isomerase</keyword>
<sequence>MIMTLRITARLMASALLLAGLTASAGAQEAQTQPTPAPAAQAPAAPAPDSVVARIGGKDLTEADVDAAAQEIGAQFGQLPPEQRRLATISALIDVKALAAKAEAEGLQDEAAVARQIDFLRDRVLHNAYFEKHGVSAITEDELLARYEAEKARFVPQDEVHARHILVDTKEEADSIIARLDKGETFADLARELSKDPSSQNGGDLGTFGKGRMVPAFEEAAFALEPGSHSQTPVETQFGWHVIEVVEKGKSAFPPFEQVREQARQVVMRDKYVEMLEKAREELKVDYVDPELKSQIDALEAGADAAQDAAPAAGQAPAQ</sequence>
<dbReference type="AlphaFoldDB" id="A0A0P0Z1I0"/>
<accession>A0A0P0Z1I0</accession>